<dbReference type="InterPro" id="IPR001254">
    <property type="entry name" value="Trypsin_dom"/>
</dbReference>
<dbReference type="Proteomes" id="UP000318571">
    <property type="component" value="Chromosome 1"/>
</dbReference>
<accession>A0A553NU39</accession>
<reference evidence="11 12" key="1">
    <citation type="journal article" date="2018" name="Nat. Ecol. Evol.">
        <title>Genomic signatures of mitonuclear coevolution across populations of Tigriopus californicus.</title>
        <authorList>
            <person name="Barreto F.S."/>
            <person name="Watson E.T."/>
            <person name="Lima T.G."/>
            <person name="Willett C.S."/>
            <person name="Edmands S."/>
            <person name="Li W."/>
            <person name="Burton R.S."/>
        </authorList>
    </citation>
    <scope>NUCLEOTIDE SEQUENCE [LARGE SCALE GENOMIC DNA]</scope>
    <source>
        <strain evidence="11 12">San Diego</strain>
    </source>
</reference>
<dbReference type="PANTHER" id="PTHR24264">
    <property type="entry name" value="TRYPSIN-RELATED"/>
    <property type="match status" value="1"/>
</dbReference>
<evidence type="ECO:0000256" key="3">
    <source>
        <dbReference type="ARBA" id="ARBA00022670"/>
    </source>
</evidence>
<evidence type="ECO:0000256" key="1">
    <source>
        <dbReference type="ARBA" id="ARBA00004613"/>
    </source>
</evidence>
<evidence type="ECO:0000256" key="6">
    <source>
        <dbReference type="ARBA" id="ARBA00023157"/>
    </source>
</evidence>
<evidence type="ECO:0000313" key="12">
    <source>
        <dbReference type="Proteomes" id="UP000318571"/>
    </source>
</evidence>
<dbReference type="PRINTS" id="PR00722">
    <property type="entry name" value="CHYMOTRYPSIN"/>
</dbReference>
<dbReference type="InterPro" id="IPR009003">
    <property type="entry name" value="Peptidase_S1_PA"/>
</dbReference>
<evidence type="ECO:0000313" key="11">
    <source>
        <dbReference type="EMBL" id="TRY68942.1"/>
    </source>
</evidence>
<organism evidence="11 12">
    <name type="scientific">Tigriopus californicus</name>
    <name type="common">Marine copepod</name>
    <dbReference type="NCBI Taxonomy" id="6832"/>
    <lineage>
        <taxon>Eukaryota</taxon>
        <taxon>Metazoa</taxon>
        <taxon>Ecdysozoa</taxon>
        <taxon>Arthropoda</taxon>
        <taxon>Crustacea</taxon>
        <taxon>Multicrustacea</taxon>
        <taxon>Hexanauplia</taxon>
        <taxon>Copepoda</taxon>
        <taxon>Harpacticoida</taxon>
        <taxon>Harpacticidae</taxon>
        <taxon>Tigriopus</taxon>
    </lineage>
</organism>
<dbReference type="PANTHER" id="PTHR24264:SF65">
    <property type="entry name" value="SRCR DOMAIN-CONTAINING PROTEIN"/>
    <property type="match status" value="1"/>
</dbReference>
<feature type="compositionally biased region" description="Pro residues" evidence="8">
    <location>
        <begin position="266"/>
        <end position="285"/>
    </location>
</feature>
<feature type="compositionally biased region" description="Basic residues" evidence="8">
    <location>
        <begin position="314"/>
        <end position="323"/>
    </location>
</feature>
<keyword evidence="3 7" id="KW-0645">Protease</keyword>
<keyword evidence="2" id="KW-0964">Secreted</keyword>
<feature type="region of interest" description="Disordered" evidence="8">
    <location>
        <begin position="35"/>
        <end position="107"/>
    </location>
</feature>
<dbReference type="AlphaFoldDB" id="A0A553NU39"/>
<dbReference type="PROSITE" id="PS00134">
    <property type="entry name" value="TRYPSIN_HIS"/>
    <property type="match status" value="1"/>
</dbReference>
<keyword evidence="12" id="KW-1185">Reference proteome</keyword>
<evidence type="ECO:0000256" key="9">
    <source>
        <dbReference type="SAM" id="SignalP"/>
    </source>
</evidence>
<comment type="subcellular location">
    <subcellularLocation>
        <location evidence="1">Secreted</location>
    </subcellularLocation>
</comment>
<evidence type="ECO:0000256" key="5">
    <source>
        <dbReference type="ARBA" id="ARBA00022825"/>
    </source>
</evidence>
<dbReference type="PROSITE" id="PS00135">
    <property type="entry name" value="TRYPSIN_SER"/>
    <property type="match status" value="1"/>
</dbReference>
<evidence type="ECO:0000256" key="4">
    <source>
        <dbReference type="ARBA" id="ARBA00022801"/>
    </source>
</evidence>
<dbReference type="InterPro" id="IPR043504">
    <property type="entry name" value="Peptidase_S1_PA_chymotrypsin"/>
</dbReference>
<feature type="domain" description="Peptidase S1" evidence="10">
    <location>
        <begin position="361"/>
        <end position="596"/>
    </location>
</feature>
<proteinExistence type="predicted"/>
<dbReference type="EMBL" id="VCGU01000010">
    <property type="protein sequence ID" value="TRY68942.1"/>
    <property type="molecule type" value="Genomic_DNA"/>
</dbReference>
<dbReference type="InterPro" id="IPR033116">
    <property type="entry name" value="TRYPSIN_SER"/>
</dbReference>
<dbReference type="STRING" id="6832.A0A553NU39"/>
<dbReference type="InterPro" id="IPR050127">
    <property type="entry name" value="Serine_Proteases_S1"/>
</dbReference>
<evidence type="ECO:0000259" key="10">
    <source>
        <dbReference type="PROSITE" id="PS50240"/>
    </source>
</evidence>
<dbReference type="InterPro" id="IPR018114">
    <property type="entry name" value="TRYPSIN_HIS"/>
</dbReference>
<dbReference type="Pfam" id="PF00089">
    <property type="entry name" value="Trypsin"/>
    <property type="match status" value="1"/>
</dbReference>
<evidence type="ECO:0000256" key="8">
    <source>
        <dbReference type="SAM" id="MobiDB-lite"/>
    </source>
</evidence>
<feature type="compositionally biased region" description="Polar residues" evidence="8">
    <location>
        <begin position="97"/>
        <end position="107"/>
    </location>
</feature>
<dbReference type="GO" id="GO:0006508">
    <property type="term" value="P:proteolysis"/>
    <property type="evidence" value="ECO:0007669"/>
    <property type="project" value="UniProtKB-KW"/>
</dbReference>
<keyword evidence="5 7" id="KW-0720">Serine protease</keyword>
<dbReference type="PROSITE" id="PS50240">
    <property type="entry name" value="TRYPSIN_DOM"/>
    <property type="match status" value="1"/>
</dbReference>
<evidence type="ECO:0000256" key="2">
    <source>
        <dbReference type="ARBA" id="ARBA00022525"/>
    </source>
</evidence>
<protein>
    <recommendedName>
        <fullName evidence="10">Peptidase S1 domain-containing protein</fullName>
    </recommendedName>
</protein>
<dbReference type="FunFam" id="2.40.10.10:FF:000006">
    <property type="entry name" value="Serine proteinase stubble"/>
    <property type="match status" value="1"/>
</dbReference>
<feature type="compositionally biased region" description="Low complexity" evidence="8">
    <location>
        <begin position="286"/>
        <end position="299"/>
    </location>
</feature>
<sequence>MRYAIYLVALTTLAVQVVNTHRQYGRSSRYGFLQPLRASRRTSSPQTRISNRGDSASLSHRSSSNTRYSPARAINYRRRQKVTPNPDLGALVPYKQPHSSRNLPSSQEDQVPNFCWYRGHKYECGLSLSCVFGGNKALDLCNGGMIWSCCVPRSEVDSSSLSVPITSSSSSLASHYGAISNAMLGQSPTCFCIILAFSDEDPSLNEIHHFPLHPSSSSPTSSSSSSSSSTSSSSYYINSQHDTNIHQVHGSSPSLSSHESGFHYPTRPPRPPRAPRPSFSRPPHPSSSSELFSSSSSSSYEDDQDDFEPFDDHRHHHSSHHHETKPFVDVGLGVAQPEAGSSPSSVSRAKCGEVYTSSFRIVGGEETQFGGHPWQVAVIKQSFLSKRISCGGALVSERWVITAGHCVFSTDLDKMRIRLGEWNVRAQNEPYPHEDFELEAKHVHPGYNPADFRNDIALVRLARDVVFKEHIVPVCLPEPRQSFVGSYAKVIGWGRTQHGVATTPSILQEVRVQVISAERCQSWFRQAGRKEMIYTENFICGGYEHGGRDSCQGDSGGPLVTSVGGRHFLIGLVSWGIGCARAHLPGVYTNIANYVSLFCSQYPSQRD</sequence>
<dbReference type="CDD" id="cd00190">
    <property type="entry name" value="Tryp_SPc"/>
    <property type="match status" value="1"/>
</dbReference>
<name>A0A553NU39_TIGCA</name>
<evidence type="ECO:0000256" key="7">
    <source>
        <dbReference type="RuleBase" id="RU363034"/>
    </source>
</evidence>
<feature type="compositionally biased region" description="Acidic residues" evidence="8">
    <location>
        <begin position="300"/>
        <end position="309"/>
    </location>
</feature>
<feature type="region of interest" description="Disordered" evidence="8">
    <location>
        <begin position="208"/>
        <end position="324"/>
    </location>
</feature>
<feature type="compositionally biased region" description="Polar residues" evidence="8">
    <location>
        <begin position="41"/>
        <end position="68"/>
    </location>
</feature>
<dbReference type="GO" id="GO:0005615">
    <property type="term" value="C:extracellular space"/>
    <property type="evidence" value="ECO:0007669"/>
    <property type="project" value="TreeGrafter"/>
</dbReference>
<feature type="compositionally biased region" description="Low complexity" evidence="8">
    <location>
        <begin position="214"/>
        <end position="234"/>
    </location>
</feature>
<keyword evidence="6" id="KW-1015">Disulfide bond</keyword>
<dbReference type="SUPFAM" id="SSF50494">
    <property type="entry name" value="Trypsin-like serine proteases"/>
    <property type="match status" value="1"/>
</dbReference>
<dbReference type="SMART" id="SM00020">
    <property type="entry name" value="Tryp_SPc"/>
    <property type="match status" value="1"/>
</dbReference>
<keyword evidence="4 7" id="KW-0378">Hydrolase</keyword>
<feature type="signal peptide" evidence="9">
    <location>
        <begin position="1"/>
        <end position="20"/>
    </location>
</feature>
<comment type="caution">
    <text evidence="11">The sequence shown here is derived from an EMBL/GenBank/DDBJ whole genome shotgun (WGS) entry which is preliminary data.</text>
</comment>
<gene>
    <name evidence="11" type="ORF">TCAL_03778</name>
</gene>
<dbReference type="InterPro" id="IPR001314">
    <property type="entry name" value="Peptidase_S1A"/>
</dbReference>
<keyword evidence="9" id="KW-0732">Signal</keyword>
<feature type="chain" id="PRO_5022240596" description="Peptidase S1 domain-containing protein" evidence="9">
    <location>
        <begin position="21"/>
        <end position="607"/>
    </location>
</feature>
<dbReference type="GO" id="GO:0004252">
    <property type="term" value="F:serine-type endopeptidase activity"/>
    <property type="evidence" value="ECO:0007669"/>
    <property type="project" value="InterPro"/>
</dbReference>
<dbReference type="Gene3D" id="2.40.10.10">
    <property type="entry name" value="Trypsin-like serine proteases"/>
    <property type="match status" value="1"/>
</dbReference>
<feature type="compositionally biased region" description="Polar residues" evidence="8">
    <location>
        <begin position="235"/>
        <end position="250"/>
    </location>
</feature>